<dbReference type="Proteomes" id="UP000318509">
    <property type="component" value="Unassembled WGS sequence"/>
</dbReference>
<evidence type="ECO:0000256" key="5">
    <source>
        <dbReference type="SAM" id="Phobius"/>
    </source>
</evidence>
<organism evidence="7 8">
    <name type="scientific">Candidatus Segetimicrobium genomatis</name>
    <dbReference type="NCBI Taxonomy" id="2569760"/>
    <lineage>
        <taxon>Bacteria</taxon>
        <taxon>Bacillati</taxon>
        <taxon>Candidatus Sysuimicrobiota</taxon>
        <taxon>Candidatus Sysuimicrobiia</taxon>
        <taxon>Candidatus Sysuimicrobiales</taxon>
        <taxon>Candidatus Segetimicrobiaceae</taxon>
        <taxon>Candidatus Segetimicrobium</taxon>
    </lineage>
</organism>
<comment type="caution">
    <text evidence="7">The sequence shown here is derived from an EMBL/GenBank/DDBJ whole genome shotgun (WGS) entry which is preliminary data.</text>
</comment>
<dbReference type="SUPFAM" id="SSF55186">
    <property type="entry name" value="ThrRS/AlaRS common domain"/>
    <property type="match status" value="1"/>
</dbReference>
<dbReference type="Gene3D" id="2.40.30.130">
    <property type="match status" value="1"/>
</dbReference>
<dbReference type="EMBL" id="VBAK01000144">
    <property type="protein sequence ID" value="TMI88161.1"/>
    <property type="molecule type" value="Genomic_DNA"/>
</dbReference>
<comment type="subcellular location">
    <subcellularLocation>
        <location evidence="2">Cytoplasm</location>
    </subcellularLocation>
</comment>
<dbReference type="InterPro" id="IPR012947">
    <property type="entry name" value="tRNA_SAD"/>
</dbReference>
<protein>
    <submittedName>
        <fullName evidence="7">Alanyl-tRNA editing protein</fullName>
    </submittedName>
</protein>
<keyword evidence="5" id="KW-1133">Transmembrane helix</keyword>
<gene>
    <name evidence="7" type="ORF">E6H00_13450</name>
</gene>
<dbReference type="SMART" id="SM00863">
    <property type="entry name" value="tRNA_SAD"/>
    <property type="match status" value="1"/>
</dbReference>
<sequence>MTELLYLRDGYLREFDAAVTASDGRDVSLDRTACYPGGGGQPADTGVLEWRGERSRVTELRREGDAVWHVLEGPVPAAGETVRGRIDWDRRYAIMRHHSGLHVLVGAVYRLFGALVTGGAIYPDRARMDFALEDLSKERVAAIEAESNRVISEDRPIRVRFVSREEFERSDLTRLANVRLAPEIHEVRVIEIEGFDAQADGGTHVARTAEIGGLAITKTENKGKANRRLEIVLR</sequence>
<dbReference type="GO" id="GO:0002161">
    <property type="term" value="F:aminoacyl-tRNA deacylase activity"/>
    <property type="evidence" value="ECO:0007669"/>
    <property type="project" value="UniProtKB-ARBA"/>
</dbReference>
<comment type="cofactor">
    <cofactor evidence="1">
        <name>Zn(2+)</name>
        <dbReference type="ChEBI" id="CHEBI:29105"/>
    </cofactor>
</comment>
<keyword evidence="5" id="KW-0472">Membrane</keyword>
<dbReference type="GO" id="GO:0006419">
    <property type="term" value="P:alanyl-tRNA aminoacylation"/>
    <property type="evidence" value="ECO:0007669"/>
    <property type="project" value="InterPro"/>
</dbReference>
<reference evidence="7 8" key="1">
    <citation type="journal article" date="2019" name="Nat. Microbiol.">
        <title>Mediterranean grassland soil C-N compound turnover is dependent on rainfall and depth, and is mediated by genomically divergent microorganisms.</title>
        <authorList>
            <person name="Diamond S."/>
            <person name="Andeer P.F."/>
            <person name="Li Z."/>
            <person name="Crits-Christoph A."/>
            <person name="Burstein D."/>
            <person name="Anantharaman K."/>
            <person name="Lane K.R."/>
            <person name="Thomas B.C."/>
            <person name="Pan C."/>
            <person name="Northen T.R."/>
            <person name="Banfield J.F."/>
        </authorList>
    </citation>
    <scope>NUCLEOTIDE SEQUENCE [LARGE SCALE GENOMIC DNA]</scope>
    <source>
        <strain evidence="7">NP_3</strain>
    </source>
</reference>
<dbReference type="SUPFAM" id="SSF50447">
    <property type="entry name" value="Translation proteins"/>
    <property type="match status" value="1"/>
</dbReference>
<evidence type="ECO:0000256" key="2">
    <source>
        <dbReference type="ARBA" id="ARBA00004496"/>
    </source>
</evidence>
<dbReference type="GO" id="GO:0046872">
    <property type="term" value="F:metal ion binding"/>
    <property type="evidence" value="ECO:0007669"/>
    <property type="project" value="UniProtKB-KW"/>
</dbReference>
<dbReference type="PANTHER" id="PTHR43462">
    <property type="entry name" value="ALANYL-TRNA EDITING PROTEIN"/>
    <property type="match status" value="1"/>
</dbReference>
<dbReference type="AlphaFoldDB" id="A0A537JX90"/>
<dbReference type="InterPro" id="IPR018164">
    <property type="entry name" value="Ala-tRNA-synth_IIc_N"/>
</dbReference>
<keyword evidence="4" id="KW-0862">Zinc</keyword>
<dbReference type="GO" id="GO:0005737">
    <property type="term" value="C:cytoplasm"/>
    <property type="evidence" value="ECO:0007669"/>
    <property type="project" value="UniProtKB-SubCell"/>
</dbReference>
<dbReference type="PANTHER" id="PTHR43462:SF1">
    <property type="entry name" value="ALANYL-TRNA EDITING PROTEIN AARSD1"/>
    <property type="match status" value="1"/>
</dbReference>
<keyword evidence="3" id="KW-0479">Metal-binding</keyword>
<dbReference type="InterPro" id="IPR051335">
    <property type="entry name" value="Alanyl-tRNA_Editing_Enzymes"/>
</dbReference>
<dbReference type="Pfam" id="PF01411">
    <property type="entry name" value="tRNA-synt_2c"/>
    <property type="match status" value="1"/>
</dbReference>
<dbReference type="PROSITE" id="PS50860">
    <property type="entry name" value="AA_TRNA_LIGASE_II_ALA"/>
    <property type="match status" value="1"/>
</dbReference>
<evidence type="ECO:0000256" key="4">
    <source>
        <dbReference type="ARBA" id="ARBA00022833"/>
    </source>
</evidence>
<keyword evidence="5" id="KW-0812">Transmembrane</keyword>
<feature type="transmembrane region" description="Helical" evidence="5">
    <location>
        <begin position="100"/>
        <end position="122"/>
    </location>
</feature>
<evidence type="ECO:0000259" key="6">
    <source>
        <dbReference type="PROSITE" id="PS50860"/>
    </source>
</evidence>
<dbReference type="Pfam" id="PF07973">
    <property type="entry name" value="tRNA_SAD"/>
    <property type="match status" value="1"/>
</dbReference>
<dbReference type="GO" id="GO:0005524">
    <property type="term" value="F:ATP binding"/>
    <property type="evidence" value="ECO:0007669"/>
    <property type="project" value="InterPro"/>
</dbReference>
<accession>A0A537JX90</accession>
<dbReference type="InterPro" id="IPR018163">
    <property type="entry name" value="Thr/Ala-tRNA-synth_IIc_edit"/>
</dbReference>
<dbReference type="InterPro" id="IPR009000">
    <property type="entry name" value="Transl_B-barrel_sf"/>
</dbReference>
<dbReference type="GO" id="GO:0003676">
    <property type="term" value="F:nucleic acid binding"/>
    <property type="evidence" value="ECO:0007669"/>
    <property type="project" value="InterPro"/>
</dbReference>
<dbReference type="InterPro" id="IPR018165">
    <property type="entry name" value="Ala-tRNA-synth_IIc_core"/>
</dbReference>
<evidence type="ECO:0000256" key="1">
    <source>
        <dbReference type="ARBA" id="ARBA00001947"/>
    </source>
</evidence>
<dbReference type="GO" id="GO:0004813">
    <property type="term" value="F:alanine-tRNA ligase activity"/>
    <property type="evidence" value="ECO:0007669"/>
    <property type="project" value="InterPro"/>
</dbReference>
<dbReference type="Gene3D" id="3.30.980.10">
    <property type="entry name" value="Threonyl-trna Synthetase, Chain A, domain 2"/>
    <property type="match status" value="1"/>
</dbReference>
<name>A0A537JX90_9BACT</name>
<evidence type="ECO:0000313" key="7">
    <source>
        <dbReference type="EMBL" id="TMI88161.1"/>
    </source>
</evidence>
<feature type="domain" description="Alanyl-transfer RNA synthetases family profile" evidence="6">
    <location>
        <begin position="1"/>
        <end position="234"/>
    </location>
</feature>
<evidence type="ECO:0000313" key="8">
    <source>
        <dbReference type="Proteomes" id="UP000318509"/>
    </source>
</evidence>
<evidence type="ECO:0000256" key="3">
    <source>
        <dbReference type="ARBA" id="ARBA00022723"/>
    </source>
</evidence>
<proteinExistence type="predicted"/>